<dbReference type="Pfam" id="PF05971">
    <property type="entry name" value="Methyltransf_10"/>
    <property type="match status" value="1"/>
</dbReference>
<dbReference type="SUPFAM" id="SSF53335">
    <property type="entry name" value="S-adenosyl-L-methionine-dependent methyltransferases"/>
    <property type="match status" value="1"/>
</dbReference>
<comment type="catalytic activity">
    <reaction evidence="6">
        <text>adenosine(1618) in 23S rRNA + S-adenosyl-L-methionine = N(6)-methyladenosine(1618) in 23S rRNA + S-adenosyl-L-homocysteine + H(+)</text>
        <dbReference type="Rhea" id="RHEA:16497"/>
        <dbReference type="Rhea" id="RHEA-COMP:10229"/>
        <dbReference type="Rhea" id="RHEA-COMP:10231"/>
        <dbReference type="ChEBI" id="CHEBI:15378"/>
        <dbReference type="ChEBI" id="CHEBI:57856"/>
        <dbReference type="ChEBI" id="CHEBI:59789"/>
        <dbReference type="ChEBI" id="CHEBI:74411"/>
        <dbReference type="ChEBI" id="CHEBI:74449"/>
        <dbReference type="EC" id="2.1.1.181"/>
    </reaction>
</comment>
<evidence type="ECO:0000256" key="2">
    <source>
        <dbReference type="ARBA" id="ARBA00022552"/>
    </source>
</evidence>
<evidence type="ECO:0000256" key="1">
    <source>
        <dbReference type="ARBA" id="ARBA00022490"/>
    </source>
</evidence>
<dbReference type="EC" id="2.1.1.181" evidence="6"/>
<dbReference type="PANTHER" id="PTHR13393">
    <property type="entry name" value="SAM-DEPENDENT METHYLTRANSFERASE"/>
    <property type="match status" value="1"/>
</dbReference>
<organism evidence="7 8">
    <name type="scientific">Mariniflexile aquimaris</name>
    <dbReference type="NCBI Taxonomy" id="881009"/>
    <lineage>
        <taxon>Bacteria</taxon>
        <taxon>Pseudomonadati</taxon>
        <taxon>Bacteroidota</taxon>
        <taxon>Flavobacteriia</taxon>
        <taxon>Flavobacteriales</taxon>
        <taxon>Flavobacteriaceae</taxon>
        <taxon>Mariniflexile</taxon>
    </lineage>
</organism>
<name>A0ABW3BQ82_9FLAO</name>
<comment type="subcellular location">
    <subcellularLocation>
        <location evidence="6">Cytoplasm</location>
    </subcellularLocation>
</comment>
<accession>A0ABW3BQ82</accession>
<dbReference type="InterPro" id="IPR029063">
    <property type="entry name" value="SAM-dependent_MTases_sf"/>
</dbReference>
<dbReference type="EMBL" id="JBHTIB010000002">
    <property type="protein sequence ID" value="MFD0834202.1"/>
    <property type="molecule type" value="Genomic_DNA"/>
</dbReference>
<sequence length="321" mass="36263">MKQGDKNNEVEKTRLHPRNKNRERYDLAALAKASPELATYIKPNKFGVETVDFSNPVVVKLLNKALLNHYYGVEYWEFPDENLCPPIPGRADYIHFIADLLSENNFGRIPKGDKITCFDIGVGANCIYPIIGVTEYGWKFIGSDIDPKSIASAQNIVKANASLQGKISCRLQDNPKDAFYGIINREEFIDVSICNPPFHASAEEAQKGTLRKLKNLSGKSVKTPELNFAGISNELICDGGEHKFIHNIIRESQKFSKNCYWFSTLVSKQSNLKGIYKALEKEKALEVKTIPLGTGNKSSRIVAWTFLTKAEQKEWIETRWK</sequence>
<keyword evidence="8" id="KW-1185">Reference proteome</keyword>
<dbReference type="InterPro" id="IPR010286">
    <property type="entry name" value="METTL16/RlmF"/>
</dbReference>
<dbReference type="Proteomes" id="UP001597011">
    <property type="component" value="Unassembled WGS sequence"/>
</dbReference>
<gene>
    <name evidence="6 7" type="primary">rlmF</name>
    <name evidence="7" type="ORF">ACFQ0I_00380</name>
</gene>
<dbReference type="Gene3D" id="3.40.50.150">
    <property type="entry name" value="Vaccinia Virus protein VP39"/>
    <property type="match status" value="1"/>
</dbReference>
<comment type="similarity">
    <text evidence="6">Belongs to the methyltransferase superfamily. METTL16/RlmF family.</text>
</comment>
<keyword evidence="3 6" id="KW-0489">Methyltransferase</keyword>
<dbReference type="InterPro" id="IPR016909">
    <property type="entry name" value="rRNA_lsu_MeTfrase_F"/>
</dbReference>
<reference evidence="8" key="1">
    <citation type="journal article" date="2019" name="Int. J. Syst. Evol. Microbiol.">
        <title>The Global Catalogue of Microorganisms (GCM) 10K type strain sequencing project: providing services to taxonomists for standard genome sequencing and annotation.</title>
        <authorList>
            <consortium name="The Broad Institute Genomics Platform"/>
            <consortium name="The Broad Institute Genome Sequencing Center for Infectious Disease"/>
            <person name="Wu L."/>
            <person name="Ma J."/>
        </authorList>
    </citation>
    <scope>NUCLEOTIDE SEQUENCE [LARGE SCALE GENOMIC DNA]</scope>
    <source>
        <strain evidence="8">CCUG 60529</strain>
    </source>
</reference>
<evidence type="ECO:0000256" key="6">
    <source>
        <dbReference type="HAMAP-Rule" id="MF_01848"/>
    </source>
</evidence>
<protein>
    <recommendedName>
        <fullName evidence="6">Ribosomal RNA large subunit methyltransferase F</fullName>
        <ecNumber evidence="6">2.1.1.181</ecNumber>
    </recommendedName>
    <alternativeName>
        <fullName evidence="6">23S rRNA mA1618 methyltransferase</fullName>
    </alternativeName>
    <alternativeName>
        <fullName evidence="6">rRNA adenine N-6-methyltransferase</fullName>
    </alternativeName>
</protein>
<keyword evidence="1 6" id="KW-0963">Cytoplasm</keyword>
<proteinExistence type="inferred from homology"/>
<comment type="function">
    <text evidence="6">Specifically methylates the adenine in position 1618 of 23S rRNA.</text>
</comment>
<evidence type="ECO:0000256" key="3">
    <source>
        <dbReference type="ARBA" id="ARBA00022603"/>
    </source>
</evidence>
<evidence type="ECO:0000256" key="5">
    <source>
        <dbReference type="ARBA" id="ARBA00022691"/>
    </source>
</evidence>
<evidence type="ECO:0000313" key="8">
    <source>
        <dbReference type="Proteomes" id="UP001597011"/>
    </source>
</evidence>
<dbReference type="PANTHER" id="PTHR13393:SF0">
    <property type="entry name" value="RNA N6-ADENOSINE-METHYLTRANSFERASE METTL16"/>
    <property type="match status" value="1"/>
</dbReference>
<evidence type="ECO:0000313" key="7">
    <source>
        <dbReference type="EMBL" id="MFD0834202.1"/>
    </source>
</evidence>
<dbReference type="RefSeq" id="WP_379938346.1">
    <property type="nucleotide sequence ID" value="NZ_JBHTIB010000002.1"/>
</dbReference>
<dbReference type="PIRSF" id="PIRSF029038">
    <property type="entry name" value="Mtase_YbiN_prd"/>
    <property type="match status" value="1"/>
</dbReference>
<comment type="caution">
    <text evidence="7">The sequence shown here is derived from an EMBL/GenBank/DDBJ whole genome shotgun (WGS) entry which is preliminary data.</text>
</comment>
<dbReference type="NCBIfam" id="NF008725">
    <property type="entry name" value="PRK11727.1"/>
    <property type="match status" value="1"/>
</dbReference>
<keyword evidence="4 6" id="KW-0808">Transferase</keyword>
<dbReference type="HAMAP" id="MF_01848">
    <property type="entry name" value="23SrRNA_methyltr_F"/>
    <property type="match status" value="1"/>
</dbReference>
<dbReference type="GO" id="GO:0052907">
    <property type="term" value="F:23S rRNA (adenine(1618)-N(6))-methyltransferase activity"/>
    <property type="evidence" value="ECO:0007669"/>
    <property type="project" value="UniProtKB-EC"/>
</dbReference>
<keyword evidence="5 6" id="KW-0949">S-adenosyl-L-methionine</keyword>
<evidence type="ECO:0000256" key="4">
    <source>
        <dbReference type="ARBA" id="ARBA00022679"/>
    </source>
</evidence>
<keyword evidence="2 6" id="KW-0698">rRNA processing</keyword>